<evidence type="ECO:0000256" key="1">
    <source>
        <dbReference type="SAM" id="MobiDB-lite"/>
    </source>
</evidence>
<organism evidence="3">
    <name type="scientific">Lygus hesperus</name>
    <name type="common">Western plant bug</name>
    <dbReference type="NCBI Taxonomy" id="30085"/>
    <lineage>
        <taxon>Eukaryota</taxon>
        <taxon>Metazoa</taxon>
        <taxon>Ecdysozoa</taxon>
        <taxon>Arthropoda</taxon>
        <taxon>Hexapoda</taxon>
        <taxon>Insecta</taxon>
        <taxon>Pterygota</taxon>
        <taxon>Neoptera</taxon>
        <taxon>Paraneoptera</taxon>
        <taxon>Hemiptera</taxon>
        <taxon>Heteroptera</taxon>
        <taxon>Panheteroptera</taxon>
        <taxon>Cimicomorpha</taxon>
        <taxon>Miridae</taxon>
        <taxon>Mirini</taxon>
        <taxon>Lygus</taxon>
    </lineage>
</organism>
<feature type="transmembrane region" description="Helical" evidence="2">
    <location>
        <begin position="177"/>
        <end position="198"/>
    </location>
</feature>
<reference evidence="3" key="2">
    <citation type="submission" date="2014-07" db="EMBL/GenBank/DDBJ databases">
        <authorList>
            <person name="Hull J."/>
        </authorList>
    </citation>
    <scope>NUCLEOTIDE SEQUENCE</scope>
</reference>
<evidence type="ECO:0000313" key="3">
    <source>
        <dbReference type="EMBL" id="JAG28669.1"/>
    </source>
</evidence>
<keyword evidence="2" id="KW-1133">Transmembrane helix</keyword>
<dbReference type="AlphaFoldDB" id="A0A0A9Y915"/>
<feature type="compositionally biased region" description="Pro residues" evidence="1">
    <location>
        <begin position="48"/>
        <end position="74"/>
    </location>
</feature>
<proteinExistence type="predicted"/>
<sequence length="208" mass="23433">FIFSSEAETGLPISASITREKSVRSSFGFNHFNQAEMYGSQQNLYPTQQPPYPTQQPPYPTQQPPYPTQQPPYPTGQAPLQQPPYCVPPSYDEAVSGKFQAPQPSYQAPPAPYQGSNRAPYQGFPPEHTITVCSLHQNSLQPCDCCPHNPPPQQYPIVIQQDVATHTQNTHQCIKCFFIIIVITFFCIFFGVIIKSALNFNYEFNSRL</sequence>
<dbReference type="EMBL" id="GBHO01014935">
    <property type="protein sequence ID" value="JAG28669.1"/>
    <property type="molecule type" value="Transcribed_RNA"/>
</dbReference>
<keyword evidence="2" id="KW-0812">Transmembrane</keyword>
<name>A0A0A9Y915_LYGHE</name>
<feature type="non-terminal residue" evidence="3">
    <location>
        <position position="1"/>
    </location>
</feature>
<accession>A0A0A9Y915</accession>
<evidence type="ECO:0000256" key="2">
    <source>
        <dbReference type="SAM" id="Phobius"/>
    </source>
</evidence>
<keyword evidence="2" id="KW-0472">Membrane</keyword>
<gene>
    <name evidence="3" type="primary">PAN1_6</name>
    <name evidence="3" type="ORF">CM83_57593</name>
</gene>
<feature type="region of interest" description="Disordered" evidence="1">
    <location>
        <begin position="38"/>
        <end position="81"/>
    </location>
</feature>
<protein>
    <submittedName>
        <fullName evidence="3">Actin cytoskeleton-regulatory complex protein PAN1</fullName>
    </submittedName>
</protein>
<reference evidence="3" key="1">
    <citation type="journal article" date="2014" name="PLoS ONE">
        <title>Transcriptome-Based Identification of ABC Transporters in the Western Tarnished Plant Bug Lygus hesperus.</title>
        <authorList>
            <person name="Hull J.J."/>
            <person name="Chaney K."/>
            <person name="Geib S.M."/>
            <person name="Fabrick J.A."/>
            <person name="Brent C.S."/>
            <person name="Walsh D."/>
            <person name="Lavine L.C."/>
        </authorList>
    </citation>
    <scope>NUCLEOTIDE SEQUENCE</scope>
</reference>